<evidence type="ECO:0000313" key="7">
    <source>
        <dbReference type="EMBL" id="MBH9577417.1"/>
    </source>
</evidence>
<dbReference type="GO" id="GO:0015171">
    <property type="term" value="F:amino acid transmembrane transporter activity"/>
    <property type="evidence" value="ECO:0007669"/>
    <property type="project" value="TreeGrafter"/>
</dbReference>
<evidence type="ECO:0000256" key="2">
    <source>
        <dbReference type="ARBA" id="ARBA00022475"/>
    </source>
</evidence>
<feature type="transmembrane region" description="Helical" evidence="6">
    <location>
        <begin position="143"/>
        <end position="168"/>
    </location>
</feature>
<evidence type="ECO:0000256" key="4">
    <source>
        <dbReference type="ARBA" id="ARBA00022989"/>
    </source>
</evidence>
<name>A0A931J6U9_9BURK</name>
<reference evidence="7" key="1">
    <citation type="submission" date="2020-12" db="EMBL/GenBank/DDBJ databases">
        <title>The genome sequence of Inhella sp. 1Y17.</title>
        <authorList>
            <person name="Liu Y."/>
        </authorList>
    </citation>
    <scope>NUCLEOTIDE SEQUENCE</scope>
    <source>
        <strain evidence="7">1Y17</strain>
    </source>
</reference>
<keyword evidence="3 6" id="KW-0812">Transmembrane</keyword>
<dbReference type="Proteomes" id="UP000613266">
    <property type="component" value="Unassembled WGS sequence"/>
</dbReference>
<protein>
    <submittedName>
        <fullName evidence="7">LysE family translocator</fullName>
    </submittedName>
</protein>
<feature type="transmembrane region" description="Helical" evidence="6">
    <location>
        <begin position="77"/>
        <end position="98"/>
    </location>
</feature>
<comment type="subcellular location">
    <subcellularLocation>
        <location evidence="1">Cell membrane</location>
        <topology evidence="1">Multi-pass membrane protein</topology>
    </subcellularLocation>
</comment>
<evidence type="ECO:0000256" key="5">
    <source>
        <dbReference type="ARBA" id="ARBA00023136"/>
    </source>
</evidence>
<keyword evidence="4 6" id="KW-1133">Transmembrane helix</keyword>
<evidence type="ECO:0000313" key="8">
    <source>
        <dbReference type="Proteomes" id="UP000613266"/>
    </source>
</evidence>
<evidence type="ECO:0000256" key="3">
    <source>
        <dbReference type="ARBA" id="ARBA00022692"/>
    </source>
</evidence>
<keyword evidence="8" id="KW-1185">Reference proteome</keyword>
<keyword evidence="5 6" id="KW-0472">Membrane</keyword>
<dbReference type="InterPro" id="IPR001123">
    <property type="entry name" value="LeuE-type"/>
</dbReference>
<organism evidence="7 8">
    <name type="scientific">Inhella proteolytica</name>
    <dbReference type="NCBI Taxonomy" id="2795029"/>
    <lineage>
        <taxon>Bacteria</taxon>
        <taxon>Pseudomonadati</taxon>
        <taxon>Pseudomonadota</taxon>
        <taxon>Betaproteobacteria</taxon>
        <taxon>Burkholderiales</taxon>
        <taxon>Sphaerotilaceae</taxon>
        <taxon>Inhella</taxon>
    </lineage>
</organism>
<dbReference type="PANTHER" id="PTHR30086:SF20">
    <property type="entry name" value="ARGININE EXPORTER PROTEIN ARGO-RELATED"/>
    <property type="match status" value="1"/>
</dbReference>
<accession>A0A931J6U9</accession>
<dbReference type="AlphaFoldDB" id="A0A931J6U9"/>
<feature type="transmembrane region" description="Helical" evidence="6">
    <location>
        <begin position="41"/>
        <end position="65"/>
    </location>
</feature>
<dbReference type="GO" id="GO:0033228">
    <property type="term" value="P:cysteine export across plasma membrane"/>
    <property type="evidence" value="ECO:0007669"/>
    <property type="project" value="TreeGrafter"/>
</dbReference>
<feature type="transmembrane region" description="Helical" evidence="6">
    <location>
        <begin position="180"/>
        <end position="198"/>
    </location>
</feature>
<dbReference type="PANTHER" id="PTHR30086">
    <property type="entry name" value="ARGININE EXPORTER PROTEIN ARGO"/>
    <property type="match status" value="1"/>
</dbReference>
<proteinExistence type="predicted"/>
<dbReference type="Pfam" id="PF01810">
    <property type="entry name" value="LysE"/>
    <property type="match status" value="1"/>
</dbReference>
<sequence length="203" mass="21688">MTMEILLAFALFAGVSSITPGPNNLMLLSSGLNFGFRASIPHVLGISIGFAFMLVAVGLGLALAFERWPLLYQLLKIAGVAYLLWLAWGLASAGSLSLDRRAGAPKPMGFWAAAAFQWVNPKAWVMGVSAFATYMPAQGLSSVLLTATLFALINLPSVAAWALCGSQLRHWLAEPARQRMFNRVMAALLVLSLLPLLLEGKGA</sequence>
<gene>
    <name evidence="7" type="ORF">I7X39_10945</name>
</gene>
<dbReference type="GO" id="GO:0005886">
    <property type="term" value="C:plasma membrane"/>
    <property type="evidence" value="ECO:0007669"/>
    <property type="project" value="UniProtKB-SubCell"/>
</dbReference>
<dbReference type="RefSeq" id="WP_198111184.1">
    <property type="nucleotide sequence ID" value="NZ_JAEDAK010000006.1"/>
</dbReference>
<keyword evidence="2" id="KW-1003">Cell membrane</keyword>
<evidence type="ECO:0000256" key="6">
    <source>
        <dbReference type="SAM" id="Phobius"/>
    </source>
</evidence>
<evidence type="ECO:0000256" key="1">
    <source>
        <dbReference type="ARBA" id="ARBA00004651"/>
    </source>
</evidence>
<dbReference type="EMBL" id="JAEDAK010000006">
    <property type="protein sequence ID" value="MBH9577417.1"/>
    <property type="molecule type" value="Genomic_DNA"/>
</dbReference>
<comment type="caution">
    <text evidence="7">The sequence shown here is derived from an EMBL/GenBank/DDBJ whole genome shotgun (WGS) entry which is preliminary data.</text>
</comment>